<dbReference type="InParanoid" id="H3A5Y1"/>
<dbReference type="Ensembl" id="ENSLACT00000005098.1">
    <property type="protein sequence ID" value="ENSLACP00000005052.1"/>
    <property type="gene ID" value="ENSLACG00000004493.1"/>
</dbReference>
<protein>
    <recommendedName>
        <fullName evidence="3">Reverse transcriptase domain-containing protein</fullName>
    </recommendedName>
</protein>
<reference evidence="2" key="1">
    <citation type="submission" date="2011-08" db="EMBL/GenBank/DDBJ databases">
        <title>The draft genome of Latimeria chalumnae.</title>
        <authorList>
            <person name="Di Palma F."/>
            <person name="Alfoldi J."/>
            <person name="Johnson J."/>
            <person name="Berlin A."/>
            <person name="Gnerre S."/>
            <person name="Jaffe D."/>
            <person name="MacCallum I."/>
            <person name="Young S."/>
            <person name="Walker B.J."/>
            <person name="Lander E."/>
            <person name="Lindblad-Toh K."/>
        </authorList>
    </citation>
    <scope>NUCLEOTIDE SEQUENCE [LARGE SCALE GENOMIC DNA]</scope>
    <source>
        <strain evidence="2">Wild caught</strain>
    </source>
</reference>
<evidence type="ECO:0000313" key="1">
    <source>
        <dbReference type="Ensembl" id="ENSLACP00000005052.1"/>
    </source>
</evidence>
<dbReference type="PANTHER" id="PTHR19446">
    <property type="entry name" value="REVERSE TRANSCRIPTASES"/>
    <property type="match status" value="1"/>
</dbReference>
<evidence type="ECO:0008006" key="3">
    <source>
        <dbReference type="Google" id="ProtNLM"/>
    </source>
</evidence>
<dbReference type="EMBL" id="AFYH01153962">
    <property type="status" value="NOT_ANNOTATED_CDS"/>
    <property type="molecule type" value="Genomic_DNA"/>
</dbReference>
<dbReference type="OMA" id="KEILTHW"/>
<dbReference type="AlphaFoldDB" id="H3A5Y1"/>
<dbReference type="Proteomes" id="UP000008672">
    <property type="component" value="Unassembled WGS sequence"/>
</dbReference>
<reference evidence="1" key="2">
    <citation type="submission" date="2025-08" db="UniProtKB">
        <authorList>
            <consortium name="Ensembl"/>
        </authorList>
    </citation>
    <scope>IDENTIFICATION</scope>
</reference>
<dbReference type="HOGENOM" id="CLU_1464502_0_0_1"/>
<evidence type="ECO:0000313" key="2">
    <source>
        <dbReference type="Proteomes" id="UP000008672"/>
    </source>
</evidence>
<dbReference type="eggNOG" id="KOG1075">
    <property type="taxonomic scope" value="Eukaryota"/>
</dbReference>
<sequence length="198" mass="21935">LQEAANHHDMKQFYKGLKCVLCPRVSGVGPVCSGDGTTLITDRKEILTHWARHFSGVLNWSSAISAIEQVPIITDLDTLPIDVEIENAIKKMSNGKAPGPDKIPAEIFKHGGPMLTSKLGKFIRQCWCQGALPQDFKDANIVHLYKRKGDRTDCNNHREISLLSVARKVFARVILDRLINSLAESILPESQCGFCSGR</sequence>
<reference evidence="1" key="3">
    <citation type="submission" date="2025-09" db="UniProtKB">
        <authorList>
            <consortium name="Ensembl"/>
        </authorList>
    </citation>
    <scope>IDENTIFICATION</scope>
</reference>
<organism evidence="1 2">
    <name type="scientific">Latimeria chalumnae</name>
    <name type="common">Coelacanth</name>
    <dbReference type="NCBI Taxonomy" id="7897"/>
    <lineage>
        <taxon>Eukaryota</taxon>
        <taxon>Metazoa</taxon>
        <taxon>Chordata</taxon>
        <taxon>Craniata</taxon>
        <taxon>Vertebrata</taxon>
        <taxon>Euteleostomi</taxon>
        <taxon>Coelacanthiformes</taxon>
        <taxon>Coelacanthidae</taxon>
        <taxon>Latimeria</taxon>
    </lineage>
</organism>
<dbReference type="GeneTree" id="ENSGT01060000249052"/>
<proteinExistence type="predicted"/>
<keyword evidence="2" id="KW-1185">Reference proteome</keyword>
<accession>H3A5Y1</accession>
<name>H3A5Y1_LATCH</name>